<comment type="caution">
    <text evidence="1">The sequence shown here is derived from an EMBL/GenBank/DDBJ whole genome shotgun (WGS) entry which is preliminary data.</text>
</comment>
<evidence type="ECO:0000313" key="1">
    <source>
        <dbReference type="EMBL" id="ESP86847.1"/>
    </source>
</evidence>
<name>V4IUJ0_9EURY</name>
<reference evidence="1 2" key="1">
    <citation type="journal article" date="2013" name="Genome Announc.">
        <title>Draft Genome Sequence of 'Candidatus Halobonum tyrrellensis' Strain G22, Isolated from the Hypersaline Waters of Lake Tyrrell, Australia.</title>
        <authorList>
            <person name="Ugalde J.A."/>
            <person name="Narasingarao P."/>
            <person name="Kuo S."/>
            <person name="Podell S."/>
            <person name="Allen E.E."/>
        </authorList>
    </citation>
    <scope>NUCLEOTIDE SEQUENCE [LARGE SCALE GENOMIC DNA]</scope>
    <source>
        <strain evidence="1 2">G22</strain>
    </source>
</reference>
<evidence type="ECO:0000313" key="2">
    <source>
        <dbReference type="Proteomes" id="UP000017840"/>
    </source>
</evidence>
<dbReference type="eggNOG" id="arCOG09174">
    <property type="taxonomic scope" value="Archaea"/>
</dbReference>
<organism evidence="1 2">
    <name type="scientific">Candidatus Halobonum tyrrellensis G22</name>
    <dbReference type="NCBI Taxonomy" id="1324957"/>
    <lineage>
        <taxon>Archaea</taxon>
        <taxon>Methanobacteriati</taxon>
        <taxon>Methanobacteriota</taxon>
        <taxon>Stenosarchaea group</taxon>
        <taxon>Halobacteria</taxon>
        <taxon>Halobacteriales</taxon>
        <taxon>Haloferacaceae</taxon>
        <taxon>Candidatus Halobonum</taxon>
    </lineage>
</organism>
<gene>
    <name evidence="1" type="ORF">K933_17227</name>
</gene>
<dbReference type="AlphaFoldDB" id="V4IUJ0"/>
<dbReference type="NCBIfam" id="TIGR04474">
    <property type="entry name" value="tcm_partner"/>
    <property type="match status" value="1"/>
</dbReference>
<dbReference type="Proteomes" id="UP000017840">
    <property type="component" value="Unassembled WGS sequence"/>
</dbReference>
<dbReference type="InterPro" id="IPR031009">
    <property type="entry name" value="Tcm_partner"/>
</dbReference>
<keyword evidence="2" id="KW-1185">Reference proteome</keyword>
<sequence>MYTTVISEYFNDWFYIDALAGSGVSVYGDADESFLGSPLLAAKNAAEPFTKMYFIEQDKENAAALEKRLDVAFNGSDLQITPPECGYEVYVGDANKKLQQVTRNMWRVAKRDGKANFNHLTFIDNQGLNLNWGGLEDLEDSTTGDYLINFPTSNVLRASGHKGSENAMVDYYGGDRWRSANGKEELLEAYTTRLSGLGKTEQVVTNIDSGTKNYQYDMIYATRKTRGGSDYINAIEYINRFVEAVDGADVEDMLQILRGDQMTMESFLPKQDEDDPQSKLVEFHD</sequence>
<proteinExistence type="predicted"/>
<accession>V4IUJ0</accession>
<dbReference type="EMBL" id="ASGZ01000070">
    <property type="protein sequence ID" value="ESP86847.1"/>
    <property type="molecule type" value="Genomic_DNA"/>
</dbReference>
<protein>
    <recommendedName>
        <fullName evidence="3">Three-Cys-motif partner protein TcmP</fullName>
    </recommendedName>
</protein>
<evidence type="ECO:0008006" key="3">
    <source>
        <dbReference type="Google" id="ProtNLM"/>
    </source>
</evidence>
<dbReference type="eggNOG" id="arCOG08191">
    <property type="taxonomic scope" value="Archaea"/>
</dbReference>